<dbReference type="GO" id="GO:0008124">
    <property type="term" value="F:4-alpha-hydroxytetrahydrobiopterin dehydratase activity"/>
    <property type="evidence" value="ECO:0007669"/>
    <property type="project" value="UniProtKB-EC"/>
</dbReference>
<evidence type="ECO:0000313" key="7">
    <source>
        <dbReference type="Proteomes" id="UP000193922"/>
    </source>
</evidence>
<name>A0A1Y1WH29_9FUNG</name>
<dbReference type="RefSeq" id="XP_040746163.1">
    <property type="nucleotide sequence ID" value="XM_040891219.1"/>
</dbReference>
<evidence type="ECO:0000256" key="3">
    <source>
        <dbReference type="ARBA" id="ARBA00013252"/>
    </source>
</evidence>
<sequence length="174" mass="18586">MLQKLTSDERTTLLAPLLASGWSLVDGRDAIHKKLKMDHHPEWFNVYNRVEITLATHDCQGLSKRDVKLATQHRHASLLERTNSACCVTSSRSRASSGSHADWSISAACFMMLSRSARLAARCSSPGSIASRCAGPAVPTGCQGSAEGGRTLVRCESSGTGARQIPDGPVLQPG</sequence>
<dbReference type="InterPro" id="IPR001533">
    <property type="entry name" value="Pterin_deHydtase"/>
</dbReference>
<proteinExistence type="inferred from homology"/>
<dbReference type="SUPFAM" id="SSF55248">
    <property type="entry name" value="PCD-like"/>
    <property type="match status" value="1"/>
</dbReference>
<comment type="caution">
    <text evidence="6">The sequence shown here is derived from an EMBL/GenBank/DDBJ whole genome shotgun (WGS) entry which is preliminary data.</text>
</comment>
<dbReference type="Pfam" id="PF01329">
    <property type="entry name" value="Pterin_4a"/>
    <property type="match status" value="1"/>
</dbReference>
<dbReference type="OrthoDB" id="277398at2759"/>
<dbReference type="PANTHER" id="PTHR12599:SF0">
    <property type="entry name" value="PTERIN-4-ALPHA-CARBINOLAMINE DEHYDRATASE"/>
    <property type="match status" value="1"/>
</dbReference>
<comment type="similarity">
    <text evidence="2">Belongs to the pterin-4-alpha-carbinolamine dehydratase family.</text>
</comment>
<dbReference type="GeneID" id="63807867"/>
<dbReference type="EC" id="4.2.1.96" evidence="3"/>
<dbReference type="Proteomes" id="UP000193922">
    <property type="component" value="Unassembled WGS sequence"/>
</dbReference>
<accession>A0A1Y1WH29</accession>
<comment type="catalytic activity">
    <reaction evidence="1">
        <text>(4aS,6R)-4a-hydroxy-L-erythro-5,6,7,8-tetrahydrobiopterin = (6R)-L-erythro-6,7-dihydrobiopterin + H2O</text>
        <dbReference type="Rhea" id="RHEA:11920"/>
        <dbReference type="ChEBI" id="CHEBI:15377"/>
        <dbReference type="ChEBI" id="CHEBI:15642"/>
        <dbReference type="ChEBI" id="CHEBI:43120"/>
        <dbReference type="EC" id="4.2.1.96"/>
    </reaction>
</comment>
<dbReference type="PANTHER" id="PTHR12599">
    <property type="entry name" value="PTERIN-4-ALPHA-CARBINOLAMINE DEHYDRATASE"/>
    <property type="match status" value="1"/>
</dbReference>
<evidence type="ECO:0000313" key="6">
    <source>
        <dbReference type="EMBL" id="ORX72823.1"/>
    </source>
</evidence>
<dbReference type="AlphaFoldDB" id="A0A1Y1WH29"/>
<gene>
    <name evidence="6" type="ORF">DL89DRAFT_320583</name>
</gene>
<keyword evidence="4" id="KW-0456">Lyase</keyword>
<evidence type="ECO:0000256" key="1">
    <source>
        <dbReference type="ARBA" id="ARBA00001554"/>
    </source>
</evidence>
<dbReference type="GO" id="GO:0006729">
    <property type="term" value="P:tetrahydrobiopterin biosynthetic process"/>
    <property type="evidence" value="ECO:0007669"/>
    <property type="project" value="InterPro"/>
</dbReference>
<dbReference type="STRING" id="61395.A0A1Y1WH29"/>
<reference evidence="6 7" key="1">
    <citation type="submission" date="2016-07" db="EMBL/GenBank/DDBJ databases">
        <title>Pervasive Adenine N6-methylation of Active Genes in Fungi.</title>
        <authorList>
            <consortium name="DOE Joint Genome Institute"/>
            <person name="Mondo S.J."/>
            <person name="Dannebaum R.O."/>
            <person name="Kuo R.C."/>
            <person name="Labutti K."/>
            <person name="Haridas S."/>
            <person name="Kuo A."/>
            <person name="Salamov A."/>
            <person name="Ahrendt S.R."/>
            <person name="Lipzen A."/>
            <person name="Sullivan W."/>
            <person name="Andreopoulos W.B."/>
            <person name="Clum A."/>
            <person name="Lindquist E."/>
            <person name="Daum C."/>
            <person name="Ramamoorthy G.K."/>
            <person name="Gryganskyi A."/>
            <person name="Culley D."/>
            <person name="Magnuson J.K."/>
            <person name="James T.Y."/>
            <person name="O'Malley M.A."/>
            <person name="Stajich J.E."/>
            <person name="Spatafora J.W."/>
            <person name="Visel A."/>
            <person name="Grigoriev I.V."/>
        </authorList>
    </citation>
    <scope>NUCLEOTIDE SEQUENCE [LARGE SCALE GENOMIC DNA]</scope>
    <source>
        <strain evidence="6 7">ATCC 12442</strain>
    </source>
</reference>
<protein>
    <recommendedName>
        <fullName evidence="3">4a-hydroxytetrahydrobiopterin dehydratase</fullName>
        <ecNumber evidence="3">4.2.1.96</ecNumber>
    </recommendedName>
    <alternativeName>
        <fullName evidence="5">4-alpha-hydroxy-tetrahydropterin dehydratase</fullName>
    </alternativeName>
</protein>
<dbReference type="InterPro" id="IPR036428">
    <property type="entry name" value="PCD_sf"/>
</dbReference>
<organism evidence="6 7">
    <name type="scientific">Linderina pennispora</name>
    <dbReference type="NCBI Taxonomy" id="61395"/>
    <lineage>
        <taxon>Eukaryota</taxon>
        <taxon>Fungi</taxon>
        <taxon>Fungi incertae sedis</taxon>
        <taxon>Zoopagomycota</taxon>
        <taxon>Kickxellomycotina</taxon>
        <taxon>Kickxellomycetes</taxon>
        <taxon>Kickxellales</taxon>
        <taxon>Kickxellaceae</taxon>
        <taxon>Linderina</taxon>
    </lineage>
</organism>
<keyword evidence="7" id="KW-1185">Reference proteome</keyword>
<dbReference type="EMBL" id="MCFD01000002">
    <property type="protein sequence ID" value="ORX72823.1"/>
    <property type="molecule type" value="Genomic_DNA"/>
</dbReference>
<evidence type="ECO:0000256" key="5">
    <source>
        <dbReference type="ARBA" id="ARBA00030497"/>
    </source>
</evidence>
<evidence type="ECO:0000256" key="4">
    <source>
        <dbReference type="ARBA" id="ARBA00023239"/>
    </source>
</evidence>
<evidence type="ECO:0000256" key="2">
    <source>
        <dbReference type="ARBA" id="ARBA00006472"/>
    </source>
</evidence>
<dbReference type="Gene3D" id="3.30.1360.20">
    <property type="entry name" value="Transcriptional coactivator/pterin dehydratase"/>
    <property type="match status" value="1"/>
</dbReference>